<dbReference type="Pfam" id="PF04784">
    <property type="entry name" value="DUF547"/>
    <property type="match status" value="1"/>
</dbReference>
<dbReference type="InterPro" id="IPR006869">
    <property type="entry name" value="DUF547"/>
</dbReference>
<protein>
    <recommendedName>
        <fullName evidence="1">DUF547 domain-containing protein</fullName>
    </recommendedName>
</protein>
<dbReference type="EMBL" id="LAZR01033293">
    <property type="protein sequence ID" value="KKL48521.1"/>
    <property type="molecule type" value="Genomic_DNA"/>
</dbReference>
<comment type="caution">
    <text evidence="2">The sequence shown here is derived from an EMBL/GenBank/DDBJ whole genome shotgun (WGS) entry which is preliminary data.</text>
</comment>
<name>A0A0F9D4C8_9ZZZZ</name>
<gene>
    <name evidence="2" type="ORF">LCGC14_2324690</name>
</gene>
<feature type="domain" description="DUF547" evidence="1">
    <location>
        <begin position="119"/>
        <end position="229"/>
    </location>
</feature>
<accession>A0A0F9D4C8</accession>
<sequence length="379" mass="42754">MIKCLLLIIAIVFIPVKAEEFSLPEEFSDFGLNRDISISYEDLDQLLELTVIDMGLSDRTILKPIVGNGTRLRSNRDRDTALEANRFYFEEVVKSDIKLGFKVIRQSLEKVPEEVPLNALTLDEQLAYWLNLYNTAIIEKLIEHYPVRNAKKLLEGENSILNDKFINVSGHSLSLNNIQHDIVFKKFGNKKIVMYGFYQGIIGSPNLRNEAYTADKVYKQLSGNAEEFVNSNRGVQVKRNRLNVSIFYDQAKILFPDFENDLLKHILNYSDSSIDSQVEDSEELILAIEDWNVTDIYGTERSFGEGNATNKAALLNAVAANSNVPGAGAMNLSFLSDMLSSKVSSQSRFSPAVLDKINKLRLKKKINSSSVKIKDLPTK</sequence>
<evidence type="ECO:0000259" key="1">
    <source>
        <dbReference type="Pfam" id="PF04784"/>
    </source>
</evidence>
<feature type="non-terminal residue" evidence="2">
    <location>
        <position position="379"/>
    </location>
</feature>
<organism evidence="2">
    <name type="scientific">marine sediment metagenome</name>
    <dbReference type="NCBI Taxonomy" id="412755"/>
    <lineage>
        <taxon>unclassified sequences</taxon>
        <taxon>metagenomes</taxon>
        <taxon>ecological metagenomes</taxon>
    </lineage>
</organism>
<evidence type="ECO:0000313" key="2">
    <source>
        <dbReference type="EMBL" id="KKL48521.1"/>
    </source>
</evidence>
<dbReference type="AlphaFoldDB" id="A0A0F9D4C8"/>
<proteinExistence type="predicted"/>
<reference evidence="2" key="1">
    <citation type="journal article" date="2015" name="Nature">
        <title>Complex archaea that bridge the gap between prokaryotes and eukaryotes.</title>
        <authorList>
            <person name="Spang A."/>
            <person name="Saw J.H."/>
            <person name="Jorgensen S.L."/>
            <person name="Zaremba-Niedzwiedzka K."/>
            <person name="Martijn J."/>
            <person name="Lind A.E."/>
            <person name="van Eijk R."/>
            <person name="Schleper C."/>
            <person name="Guy L."/>
            <person name="Ettema T.J."/>
        </authorList>
    </citation>
    <scope>NUCLEOTIDE SEQUENCE</scope>
</reference>